<dbReference type="RefSeq" id="WP_200342299.1">
    <property type="nucleotide sequence ID" value="NZ_NRRL01000068.1"/>
</dbReference>
<reference evidence="2 3" key="1">
    <citation type="journal article" date="2020" name="Microorganisms">
        <title>Osmotic Adaptation and Compatible Solute Biosynthesis of Phototrophic Bacteria as Revealed from Genome Analyses.</title>
        <authorList>
            <person name="Imhoff J.F."/>
            <person name="Rahn T."/>
            <person name="Kunzel S."/>
            <person name="Keller A."/>
            <person name="Neulinger S.C."/>
        </authorList>
    </citation>
    <scope>NUCLEOTIDE SEQUENCE [LARGE SCALE GENOMIC DNA]</scope>
    <source>
        <strain evidence="2 3">DSM 9895</strain>
    </source>
</reference>
<name>A0ABS1DHK4_9PROT</name>
<gene>
    <name evidence="2" type="ORF">CKO28_18135</name>
</gene>
<keyword evidence="3" id="KW-1185">Reference proteome</keyword>
<accession>A0ABS1DHK4</accession>
<evidence type="ECO:0000313" key="2">
    <source>
        <dbReference type="EMBL" id="MBK1669957.1"/>
    </source>
</evidence>
<organism evidence="2 3">
    <name type="scientific">Rhodovibrio sodomensis</name>
    <dbReference type="NCBI Taxonomy" id="1088"/>
    <lineage>
        <taxon>Bacteria</taxon>
        <taxon>Pseudomonadati</taxon>
        <taxon>Pseudomonadota</taxon>
        <taxon>Alphaproteobacteria</taxon>
        <taxon>Rhodospirillales</taxon>
        <taxon>Rhodovibrionaceae</taxon>
        <taxon>Rhodovibrio</taxon>
    </lineage>
</organism>
<dbReference type="Proteomes" id="UP001296873">
    <property type="component" value="Unassembled WGS sequence"/>
</dbReference>
<dbReference type="EMBL" id="NRRL01000068">
    <property type="protein sequence ID" value="MBK1669957.1"/>
    <property type="molecule type" value="Genomic_DNA"/>
</dbReference>
<sequence>MTQDELRSHVRRITGFSPPAPGAPREKWRAWFAAAVLAIGLRHHGDREQAIQWTRDRLAECPDGAAYLAVLDQHSNGARSAGVETKTEPMELLLQ</sequence>
<evidence type="ECO:0000313" key="3">
    <source>
        <dbReference type="Proteomes" id="UP001296873"/>
    </source>
</evidence>
<feature type="region of interest" description="Disordered" evidence="1">
    <location>
        <begin position="1"/>
        <end position="24"/>
    </location>
</feature>
<proteinExistence type="predicted"/>
<comment type="caution">
    <text evidence="2">The sequence shown here is derived from an EMBL/GenBank/DDBJ whole genome shotgun (WGS) entry which is preliminary data.</text>
</comment>
<protein>
    <submittedName>
        <fullName evidence="2">Uncharacterized protein</fullName>
    </submittedName>
</protein>
<evidence type="ECO:0000256" key="1">
    <source>
        <dbReference type="SAM" id="MobiDB-lite"/>
    </source>
</evidence>